<dbReference type="RefSeq" id="WP_091322159.1">
    <property type="nucleotide sequence ID" value="NZ_FOSW01000003.1"/>
</dbReference>
<dbReference type="SUPFAM" id="SSF75169">
    <property type="entry name" value="DsrEFH-like"/>
    <property type="match status" value="1"/>
</dbReference>
<dbReference type="Proteomes" id="UP000199152">
    <property type="component" value="Unassembled WGS sequence"/>
</dbReference>
<keyword evidence="2" id="KW-1185">Reference proteome</keyword>
<dbReference type="STRING" id="504800.SAMN04488085_10397"/>
<dbReference type="Gene3D" id="3.40.1260.10">
    <property type="entry name" value="DsrEFH-like"/>
    <property type="match status" value="1"/>
</dbReference>
<dbReference type="InParanoid" id="A0A1I4BLW9"/>
<evidence type="ECO:0000313" key="2">
    <source>
        <dbReference type="Proteomes" id="UP000199152"/>
    </source>
</evidence>
<sequence>MSTKTVDIPKAQEGDILYDTSEKVFPDIKAEPGQKAFVFIHTVPFEGSVALVNLKTSTRLVRKGFDVSIVLYGPAVLLASATRGYPSVGAEGFPGNLAVNEQLKVLMKEGATIYACRFAMGALYGFREDDLIEGVKAFNPLDVLDSALYAWKEKAFQLNTWTV</sequence>
<proteinExistence type="predicted"/>
<dbReference type="InterPro" id="IPR027396">
    <property type="entry name" value="DsrEFH-like"/>
</dbReference>
<organism evidence="1 2">
    <name type="scientific">Geodermatophilus ruber</name>
    <dbReference type="NCBI Taxonomy" id="504800"/>
    <lineage>
        <taxon>Bacteria</taxon>
        <taxon>Bacillati</taxon>
        <taxon>Actinomycetota</taxon>
        <taxon>Actinomycetes</taxon>
        <taxon>Geodermatophilales</taxon>
        <taxon>Geodermatophilaceae</taxon>
        <taxon>Geodermatophilus</taxon>
    </lineage>
</organism>
<dbReference type="InterPro" id="IPR023847">
    <property type="entry name" value="MSMEG0572"/>
</dbReference>
<dbReference type="EMBL" id="FOSW01000003">
    <property type="protein sequence ID" value="SFK69553.1"/>
    <property type="molecule type" value="Genomic_DNA"/>
</dbReference>
<dbReference type="OrthoDB" id="553085at2"/>
<dbReference type="AlphaFoldDB" id="A0A1I4BLW9"/>
<dbReference type="NCBIfam" id="TIGR04044">
    <property type="entry name" value="MSMEG_0572_fam"/>
    <property type="match status" value="1"/>
</dbReference>
<gene>
    <name evidence="1" type="ORF">SAMN04488085_10397</name>
</gene>
<protein>
    <submittedName>
        <fullName evidence="1">MSMEG_0572 family protein</fullName>
    </submittedName>
</protein>
<evidence type="ECO:0000313" key="1">
    <source>
        <dbReference type="EMBL" id="SFK69553.1"/>
    </source>
</evidence>
<reference evidence="1 2" key="1">
    <citation type="submission" date="2016-10" db="EMBL/GenBank/DDBJ databases">
        <authorList>
            <person name="de Groot N.N."/>
        </authorList>
    </citation>
    <scope>NUCLEOTIDE SEQUENCE [LARGE SCALE GENOMIC DNA]</scope>
    <source>
        <strain evidence="1 2">DSM 45317</strain>
    </source>
</reference>
<accession>A0A1I4BLW9</accession>
<name>A0A1I4BLW9_9ACTN</name>